<reference evidence="1 2" key="1">
    <citation type="journal article" date="2008" name="Proc. Natl. Acad. Sci. U.S.A.">
        <title>Niche adaptation and genome expansion in the chlorophyll d-producing cyanobacterium Acaryochloris marina.</title>
        <authorList>
            <person name="Swingley W.D."/>
            <person name="Chen M."/>
            <person name="Cheung P.C."/>
            <person name="Conrad A.L."/>
            <person name="Dejesa L.C."/>
            <person name="Hao J."/>
            <person name="Honchak B.M."/>
            <person name="Karbach L.E."/>
            <person name="Kurdoglu A."/>
            <person name="Lahiri S."/>
            <person name="Mastrian S.D."/>
            <person name="Miyashita H."/>
            <person name="Page L."/>
            <person name="Ramakrishna P."/>
            <person name="Satoh S."/>
            <person name="Sattley W.M."/>
            <person name="Shimada Y."/>
            <person name="Taylor H.L."/>
            <person name="Tomo T."/>
            <person name="Tsuchiya T."/>
            <person name="Wang Z.T."/>
            <person name="Raymond J."/>
            <person name="Mimuro M."/>
            <person name="Blankenship R.E."/>
            <person name="Touchman J.W."/>
        </authorList>
    </citation>
    <scope>NUCLEOTIDE SEQUENCE [LARGE SCALE GENOMIC DNA]</scope>
    <source>
        <strain evidence="2">MBIC 11017</strain>
        <plasmid evidence="2">Plasmid pREB3</plasmid>
    </source>
</reference>
<proteinExistence type="predicted"/>
<keyword evidence="1" id="KW-0614">Plasmid</keyword>
<accession>A8ZMY7</accession>
<dbReference type="HOGENOM" id="CLU_2713081_0_0_3"/>
<dbReference type="OrthoDB" id="9554441at2"/>
<dbReference type="Proteomes" id="UP000000268">
    <property type="component" value="Plasmid pREB3"/>
</dbReference>
<protein>
    <submittedName>
        <fullName evidence="1">Uncharacterized protein</fullName>
    </submittedName>
</protein>
<dbReference type="RefSeq" id="WP_012167502.1">
    <property type="nucleotide sequence ID" value="NC_009928.1"/>
</dbReference>
<dbReference type="KEGG" id="amr:AM1_C0256"/>
<name>A8ZMY7_ACAM1</name>
<geneLocation type="plasmid" evidence="1 2">
    <name>pREB3</name>
</geneLocation>
<gene>
    <name evidence="1" type="ordered locus">AM1_C0256</name>
</gene>
<evidence type="ECO:0000313" key="2">
    <source>
        <dbReference type="Proteomes" id="UP000000268"/>
    </source>
</evidence>
<dbReference type="EMBL" id="CP000840">
    <property type="protein sequence ID" value="ABW32186.1"/>
    <property type="molecule type" value="Genomic_DNA"/>
</dbReference>
<sequence length="72" mass="8076">MNEKASRNSKKSQNSNQEVQQYFKDVAFNESNLGDQQLIFDPETGELVIHMTDVPINPDAVVADSIAEQGFF</sequence>
<organism evidence="1 2">
    <name type="scientific">Acaryochloris marina (strain MBIC 11017)</name>
    <dbReference type="NCBI Taxonomy" id="329726"/>
    <lineage>
        <taxon>Bacteria</taxon>
        <taxon>Bacillati</taxon>
        <taxon>Cyanobacteriota</taxon>
        <taxon>Cyanophyceae</taxon>
        <taxon>Acaryochloridales</taxon>
        <taxon>Acaryochloridaceae</taxon>
        <taxon>Acaryochloris</taxon>
    </lineage>
</organism>
<evidence type="ECO:0000313" key="1">
    <source>
        <dbReference type="EMBL" id="ABW32186.1"/>
    </source>
</evidence>
<dbReference type="AlphaFoldDB" id="A8ZMY7"/>
<keyword evidence="2" id="KW-1185">Reference proteome</keyword>